<dbReference type="EMBL" id="AP019377">
    <property type="protein sequence ID" value="BBH94924.1"/>
    <property type="molecule type" value="Genomic_DNA"/>
</dbReference>
<keyword evidence="1" id="KW-0175">Coiled coil</keyword>
<dbReference type="InterPro" id="IPR026898">
    <property type="entry name" value="PrsW"/>
</dbReference>
<keyword evidence="3" id="KW-1133">Transmembrane helix</keyword>
<dbReference type="PROSITE" id="PS50006">
    <property type="entry name" value="FHA_DOMAIN"/>
    <property type="match status" value="1"/>
</dbReference>
<feature type="domain" description="FHA" evidence="4">
    <location>
        <begin position="49"/>
        <end position="99"/>
    </location>
</feature>
<dbReference type="CDD" id="cd00060">
    <property type="entry name" value="FHA"/>
    <property type="match status" value="1"/>
</dbReference>
<feature type="transmembrane region" description="Helical" evidence="3">
    <location>
        <begin position="429"/>
        <end position="446"/>
    </location>
</feature>
<evidence type="ECO:0000313" key="5">
    <source>
        <dbReference type="EMBL" id="BBH94924.1"/>
    </source>
</evidence>
<feature type="transmembrane region" description="Helical" evidence="3">
    <location>
        <begin position="287"/>
        <end position="308"/>
    </location>
</feature>
<feature type="transmembrane region" description="Helical" evidence="3">
    <location>
        <begin position="328"/>
        <end position="351"/>
    </location>
</feature>
<evidence type="ECO:0000256" key="2">
    <source>
        <dbReference type="SAM" id="MobiDB-lite"/>
    </source>
</evidence>
<keyword evidence="3" id="KW-0812">Transmembrane</keyword>
<dbReference type="InterPro" id="IPR000253">
    <property type="entry name" value="FHA_dom"/>
</dbReference>
<feature type="region of interest" description="Disordered" evidence="2">
    <location>
        <begin position="129"/>
        <end position="148"/>
    </location>
</feature>
<keyword evidence="3" id="KW-0472">Membrane</keyword>
<reference evidence="5" key="1">
    <citation type="submission" date="2018-12" db="EMBL/GenBank/DDBJ databases">
        <title>Novel natural products biosynthetic potential of the class Ktedonobacteria.</title>
        <authorList>
            <person name="Zheng Y."/>
            <person name="Saitou A."/>
            <person name="Wang C.M."/>
            <person name="Toyoda A."/>
            <person name="Minakuchi Y."/>
            <person name="Sekiguchi Y."/>
            <person name="Ueda K."/>
            <person name="Takano H."/>
            <person name="Sakai Y."/>
            <person name="Yokota A."/>
            <person name="Yabe S."/>
        </authorList>
    </citation>
    <scope>NUCLEOTIDE SEQUENCE</scope>
    <source>
        <strain evidence="5">A3-2</strain>
    </source>
</reference>
<protein>
    <recommendedName>
        <fullName evidence="4">FHA domain-containing protein</fullName>
    </recommendedName>
</protein>
<feature type="coiled-coil region" evidence="1">
    <location>
        <begin position="581"/>
        <end position="608"/>
    </location>
</feature>
<feature type="transmembrane region" description="Helical" evidence="3">
    <location>
        <begin position="217"/>
        <end position="241"/>
    </location>
</feature>
<name>A0A455T7F5_9CHLR</name>
<organism evidence="5">
    <name type="scientific">Thermogemmatispora argillosa</name>
    <dbReference type="NCBI Taxonomy" id="2045280"/>
    <lineage>
        <taxon>Bacteria</taxon>
        <taxon>Bacillati</taxon>
        <taxon>Chloroflexota</taxon>
        <taxon>Ktedonobacteria</taxon>
        <taxon>Thermogemmatisporales</taxon>
        <taxon>Thermogemmatisporaceae</taxon>
        <taxon>Thermogemmatispora</taxon>
    </lineage>
</organism>
<evidence type="ECO:0000259" key="4">
    <source>
        <dbReference type="PROSITE" id="PS50006"/>
    </source>
</evidence>
<sequence length="609" mass="67913">MSQSYGVLRVVRMPHPQPSTARGWSIRARAPLAWLPDERLVHLVTRRETSIGRALSNDIVLMDLSVSREHARLILDNDGCWYIINLAPHNVVWVNGQPIPSHVPFPLRSQDIIVLGSTMLQFLAPHGAGLQSEEQTEPRPTSSAEQSTQLLPRAQSPAILPAPAHPQPLPATLLPGQPGAAACASWEEAESEDENLLGAGVTMQFALSPRLGRRMRWLMVGVGLGVLVICALITLILNSFIGINALAQNGASGLLAALTIPLIPALGTLLLVNFIDRFEREPWYLRLATFLWGMVIAIPTAFFIERFIDGVIMNLLEPGASTILRSALQGLNAGFTEETIKGLGLLLLFLVLRDQFDNITDGIVYSAMIGAGFALVENFSYFASGYRNSLVFLIIYRVVLGWLGHPTFTACFGSMLGYTRHTRSRWQQVITPLLGYVMAVMLHSFFDFVDIQAGAAVQADPGNTHVAMLALVAIICDYIPPFIAQMLLLYLLIRSLAQEAAIIREFLASEVSNGVVTVDEYALLQHSFQRTRQERQALWQYGFKHWLRVKALYQTEIGLAFRKWHVSMGDGQKNGYLRQPEDVYRERIRRLRQEIRAYEEQARAKRRAT</sequence>
<dbReference type="SUPFAM" id="SSF49879">
    <property type="entry name" value="SMAD/FHA domain"/>
    <property type="match status" value="1"/>
</dbReference>
<dbReference type="PANTHER" id="PTHR36844">
    <property type="entry name" value="PROTEASE PRSW"/>
    <property type="match status" value="1"/>
</dbReference>
<feature type="transmembrane region" description="Helical" evidence="3">
    <location>
        <begin position="394"/>
        <end position="417"/>
    </location>
</feature>
<feature type="compositionally biased region" description="Polar residues" evidence="2">
    <location>
        <begin position="138"/>
        <end position="148"/>
    </location>
</feature>
<dbReference type="SMART" id="SM00240">
    <property type="entry name" value="FHA"/>
    <property type="match status" value="1"/>
</dbReference>
<dbReference type="Gene3D" id="2.60.200.20">
    <property type="match status" value="1"/>
</dbReference>
<accession>A0A455T7F5</accession>
<feature type="transmembrane region" description="Helical" evidence="3">
    <location>
        <begin position="363"/>
        <end position="382"/>
    </location>
</feature>
<evidence type="ECO:0000256" key="1">
    <source>
        <dbReference type="SAM" id="Coils"/>
    </source>
</evidence>
<feature type="transmembrane region" description="Helical" evidence="3">
    <location>
        <begin position="466"/>
        <end position="493"/>
    </location>
</feature>
<dbReference type="PANTHER" id="PTHR36844:SF1">
    <property type="entry name" value="PROTEASE PRSW"/>
    <property type="match status" value="1"/>
</dbReference>
<proteinExistence type="predicted"/>
<dbReference type="Pfam" id="PF00498">
    <property type="entry name" value="FHA"/>
    <property type="match status" value="1"/>
</dbReference>
<gene>
    <name evidence="5" type="ORF">KTA_31230</name>
</gene>
<dbReference type="AlphaFoldDB" id="A0A455T7F5"/>
<feature type="transmembrane region" description="Helical" evidence="3">
    <location>
        <begin position="253"/>
        <end position="275"/>
    </location>
</feature>
<dbReference type="InterPro" id="IPR008984">
    <property type="entry name" value="SMAD_FHA_dom_sf"/>
</dbReference>
<dbReference type="GO" id="GO:0008233">
    <property type="term" value="F:peptidase activity"/>
    <property type="evidence" value="ECO:0007669"/>
    <property type="project" value="InterPro"/>
</dbReference>
<dbReference type="Pfam" id="PF13367">
    <property type="entry name" value="PrsW-protease"/>
    <property type="match status" value="1"/>
</dbReference>
<evidence type="ECO:0000256" key="3">
    <source>
        <dbReference type="SAM" id="Phobius"/>
    </source>
</evidence>